<name>E3MP97_CAERE</name>
<keyword evidence="2" id="KW-1185">Reference proteome</keyword>
<accession>E3MP97</accession>
<proteinExistence type="predicted"/>
<evidence type="ECO:0000313" key="1">
    <source>
        <dbReference type="EMBL" id="EFP06364.1"/>
    </source>
</evidence>
<dbReference type="Proteomes" id="UP000008281">
    <property type="component" value="Unassembled WGS sequence"/>
</dbReference>
<reference evidence="1" key="1">
    <citation type="submission" date="2007-07" db="EMBL/GenBank/DDBJ databases">
        <title>PCAP assembly of the Caenorhabditis remanei genome.</title>
        <authorList>
            <consortium name="The Caenorhabditis remanei Sequencing Consortium"/>
            <person name="Wilson R.K."/>
        </authorList>
    </citation>
    <scope>NUCLEOTIDE SEQUENCE [LARGE SCALE GENOMIC DNA]</scope>
    <source>
        <strain evidence="1">PB4641</strain>
    </source>
</reference>
<evidence type="ECO:0000313" key="2">
    <source>
        <dbReference type="Proteomes" id="UP000008281"/>
    </source>
</evidence>
<dbReference type="InParanoid" id="E3MP97"/>
<dbReference type="AlphaFoldDB" id="E3MP97"/>
<dbReference type="EMBL" id="DS268462">
    <property type="protein sequence ID" value="EFP06364.1"/>
    <property type="molecule type" value="Genomic_DNA"/>
</dbReference>
<protein>
    <submittedName>
        <fullName evidence="1">Uncharacterized protein</fullName>
    </submittedName>
</protein>
<dbReference type="HOGENOM" id="CLU_2075340_0_0_1"/>
<gene>
    <name evidence="1" type="ORF">CRE_07620</name>
</gene>
<organism evidence="2">
    <name type="scientific">Caenorhabditis remanei</name>
    <name type="common">Caenorhabditis vulgaris</name>
    <dbReference type="NCBI Taxonomy" id="31234"/>
    <lineage>
        <taxon>Eukaryota</taxon>
        <taxon>Metazoa</taxon>
        <taxon>Ecdysozoa</taxon>
        <taxon>Nematoda</taxon>
        <taxon>Chromadorea</taxon>
        <taxon>Rhabditida</taxon>
        <taxon>Rhabditina</taxon>
        <taxon>Rhabditomorpha</taxon>
        <taxon>Rhabditoidea</taxon>
        <taxon>Rhabditidae</taxon>
        <taxon>Peloderinae</taxon>
        <taxon>Caenorhabditis</taxon>
    </lineage>
</organism>
<sequence>MKEDNTKPARQDFLFLCVFLYAPPLYEQEKKKPSQFSNVAVGELLVSWVCLWFWRDVVPNVRRREERMEALRRRQELNAFLRLANRNFHRRVKELHLPVSLRHYVKSLEYQVNLEPKK</sequence>